<protein>
    <submittedName>
        <fullName evidence="2">Uncharacterized protein</fullName>
    </submittedName>
</protein>
<dbReference type="KEGG" id="lby:Lbys_3440"/>
<gene>
    <name evidence="2" type="ordered locus">Lbys_3440</name>
</gene>
<dbReference type="AlphaFoldDB" id="E4RYF9"/>
<dbReference type="STRING" id="649349.Lbys_3440"/>
<evidence type="ECO:0000313" key="3">
    <source>
        <dbReference type="Proteomes" id="UP000007435"/>
    </source>
</evidence>
<organism evidence="2 3">
    <name type="scientific">Leadbetterella byssophila (strain DSM 17132 / JCM 16389 / KACC 11308 / NBRC 106382 / 4M15)</name>
    <dbReference type="NCBI Taxonomy" id="649349"/>
    <lineage>
        <taxon>Bacteria</taxon>
        <taxon>Pseudomonadati</taxon>
        <taxon>Bacteroidota</taxon>
        <taxon>Cytophagia</taxon>
        <taxon>Cytophagales</taxon>
        <taxon>Leadbetterellaceae</taxon>
        <taxon>Leadbetterella</taxon>
    </lineage>
</organism>
<name>E4RYF9_LEAB4</name>
<keyword evidence="3" id="KW-1185">Reference proteome</keyword>
<dbReference type="Proteomes" id="UP000007435">
    <property type="component" value="Chromosome"/>
</dbReference>
<evidence type="ECO:0000313" key="2">
    <source>
        <dbReference type="EMBL" id="ADQ19089.1"/>
    </source>
</evidence>
<dbReference type="RefSeq" id="WP_013410113.1">
    <property type="nucleotide sequence ID" value="NC_014655.1"/>
</dbReference>
<reference evidence="2 3" key="2">
    <citation type="journal article" date="2011" name="Stand. Genomic Sci.">
        <title>Complete genome sequence of Leadbetterella byssophila type strain (4M15).</title>
        <authorList>
            <person name="Abt B."/>
            <person name="Teshima H."/>
            <person name="Lucas S."/>
            <person name="Lapidus A."/>
            <person name="Del Rio T.G."/>
            <person name="Nolan M."/>
            <person name="Tice H."/>
            <person name="Cheng J.F."/>
            <person name="Pitluck S."/>
            <person name="Liolios K."/>
            <person name="Pagani I."/>
            <person name="Ivanova N."/>
            <person name="Mavromatis K."/>
            <person name="Pati A."/>
            <person name="Tapia R."/>
            <person name="Han C."/>
            <person name="Goodwin L."/>
            <person name="Chen A."/>
            <person name="Palaniappan K."/>
            <person name="Land M."/>
            <person name="Hauser L."/>
            <person name="Chang Y.J."/>
            <person name="Jeffries C.D."/>
            <person name="Rohde M."/>
            <person name="Goker M."/>
            <person name="Tindall B.J."/>
            <person name="Detter J.C."/>
            <person name="Woyke T."/>
            <person name="Bristow J."/>
            <person name="Eisen J.A."/>
            <person name="Markowitz V."/>
            <person name="Hugenholtz P."/>
            <person name="Klenk H.P."/>
            <person name="Kyrpides N.C."/>
        </authorList>
    </citation>
    <scope>NUCLEOTIDE SEQUENCE [LARGE SCALE GENOMIC DNA]</scope>
    <source>
        <strain evidence="3">DSM 17132 / JCM 16389 / KACC 11308 / NBRC 106382 / 4M15</strain>
    </source>
</reference>
<feature type="signal peptide" evidence="1">
    <location>
        <begin position="1"/>
        <end position="18"/>
    </location>
</feature>
<proteinExistence type="predicted"/>
<dbReference type="HOGENOM" id="CLU_1446003_0_0_10"/>
<feature type="chain" id="PRO_5003188553" evidence="1">
    <location>
        <begin position="19"/>
        <end position="187"/>
    </location>
</feature>
<sequence length="187" mass="19776">MKRVFLFMLLLGASPVFAQNALEDVLQKAEGLINSGSTKGLVDLVGATAKAVQSEVSSMDSDTKYLLLSQADALKGLVPLALSGKLDLSSFSNIVNKVKIILAANRLKSALKGGKSGLVEQAPKVSKALNLMKNGAEGLDLKSLTKLSNSAIKKADKLDKGGLFKNLRLKATEKKLNKIVDLVGEVI</sequence>
<keyword evidence="1" id="KW-0732">Signal</keyword>
<accession>E4RYF9</accession>
<reference key="1">
    <citation type="submission" date="2010-11" db="EMBL/GenBank/DDBJ databases">
        <title>The complete genome of Leadbetterella byssophila DSM 17132.</title>
        <authorList>
            <consortium name="US DOE Joint Genome Institute (JGI-PGF)"/>
            <person name="Lucas S."/>
            <person name="Copeland A."/>
            <person name="Lapidus A."/>
            <person name="Glavina del Rio T."/>
            <person name="Dalin E."/>
            <person name="Tice H."/>
            <person name="Bruce D."/>
            <person name="Goodwin L."/>
            <person name="Pitluck S."/>
            <person name="Kyrpides N."/>
            <person name="Mavromatis K."/>
            <person name="Ivanova N."/>
            <person name="Teshima H."/>
            <person name="Brettin T."/>
            <person name="Detter J.C."/>
            <person name="Han C."/>
            <person name="Tapia R."/>
            <person name="Land M."/>
            <person name="Hauser L."/>
            <person name="Markowitz V."/>
            <person name="Cheng J.-F."/>
            <person name="Hugenholtz P."/>
            <person name="Woyke T."/>
            <person name="Wu D."/>
            <person name="Tindall B."/>
            <person name="Pomrenke H.G."/>
            <person name="Brambilla E."/>
            <person name="Klenk H.-P."/>
            <person name="Eisen J.A."/>
        </authorList>
    </citation>
    <scope>NUCLEOTIDE SEQUENCE [LARGE SCALE GENOMIC DNA]</scope>
    <source>
        <strain>DSM 17132</strain>
    </source>
</reference>
<evidence type="ECO:0000256" key="1">
    <source>
        <dbReference type="SAM" id="SignalP"/>
    </source>
</evidence>
<dbReference type="EMBL" id="CP002305">
    <property type="protein sequence ID" value="ADQ19089.1"/>
    <property type="molecule type" value="Genomic_DNA"/>
</dbReference>